<dbReference type="OrthoDB" id="10039643at2759"/>
<organism evidence="2 3">
    <name type="scientific">Thelohanellus kitauei</name>
    <name type="common">Myxosporean</name>
    <dbReference type="NCBI Taxonomy" id="669202"/>
    <lineage>
        <taxon>Eukaryota</taxon>
        <taxon>Metazoa</taxon>
        <taxon>Cnidaria</taxon>
        <taxon>Myxozoa</taxon>
        <taxon>Myxosporea</taxon>
        <taxon>Bivalvulida</taxon>
        <taxon>Platysporina</taxon>
        <taxon>Myxobolidae</taxon>
        <taxon>Thelohanellus</taxon>
    </lineage>
</organism>
<sequence>MNRNRSANCKLTPEKFLQVTFHWAGQRGIKYSDLLLDVSKLIVIGWFDNCREARRRRNIAHFDNHQLGNGNGQIIKCQTPDIAIGKTLLKGKRSANVGVLLGADESIPPEQTANLEDKNENGQLDPSRSRGRRMGPWIFGLLKCHKQPDEHYKSGEVRLIAV</sequence>
<evidence type="ECO:0000313" key="3">
    <source>
        <dbReference type="Proteomes" id="UP000031668"/>
    </source>
</evidence>
<dbReference type="EMBL" id="JWZT01004160">
    <property type="protein sequence ID" value="KII64633.1"/>
    <property type="molecule type" value="Genomic_DNA"/>
</dbReference>
<name>A0A0C2J683_THEKT</name>
<dbReference type="Proteomes" id="UP000031668">
    <property type="component" value="Unassembled WGS sequence"/>
</dbReference>
<protein>
    <submittedName>
        <fullName evidence="2">Uncharacterized protein</fullName>
    </submittedName>
</protein>
<evidence type="ECO:0000313" key="2">
    <source>
        <dbReference type="EMBL" id="KII64633.1"/>
    </source>
</evidence>
<keyword evidence="3" id="KW-1185">Reference proteome</keyword>
<accession>A0A0C2J683</accession>
<dbReference type="AlphaFoldDB" id="A0A0C2J683"/>
<proteinExistence type="predicted"/>
<gene>
    <name evidence="2" type="ORF">RF11_12735</name>
</gene>
<feature type="region of interest" description="Disordered" evidence="1">
    <location>
        <begin position="109"/>
        <end position="131"/>
    </location>
</feature>
<evidence type="ECO:0000256" key="1">
    <source>
        <dbReference type="SAM" id="MobiDB-lite"/>
    </source>
</evidence>
<comment type="caution">
    <text evidence="2">The sequence shown here is derived from an EMBL/GenBank/DDBJ whole genome shotgun (WGS) entry which is preliminary data.</text>
</comment>
<reference evidence="2 3" key="1">
    <citation type="journal article" date="2014" name="Genome Biol. Evol.">
        <title>The genome of the myxosporean Thelohanellus kitauei shows adaptations to nutrient acquisition within its fish host.</title>
        <authorList>
            <person name="Yang Y."/>
            <person name="Xiong J."/>
            <person name="Zhou Z."/>
            <person name="Huo F."/>
            <person name="Miao W."/>
            <person name="Ran C."/>
            <person name="Liu Y."/>
            <person name="Zhang J."/>
            <person name="Feng J."/>
            <person name="Wang M."/>
            <person name="Wang M."/>
            <person name="Wang L."/>
            <person name="Yao B."/>
        </authorList>
    </citation>
    <scope>NUCLEOTIDE SEQUENCE [LARGE SCALE GENOMIC DNA]</scope>
    <source>
        <strain evidence="2">Wuqing</strain>
    </source>
</reference>